<evidence type="ECO:0000313" key="5">
    <source>
        <dbReference type="EMBL" id="CAD5215528.1"/>
    </source>
</evidence>
<evidence type="ECO:0000313" key="6">
    <source>
        <dbReference type="Proteomes" id="UP000614601"/>
    </source>
</evidence>
<feature type="domain" description="WD repeat-containing protein 54 beta-propeller" evidence="4">
    <location>
        <begin position="18"/>
        <end position="341"/>
    </location>
</feature>
<protein>
    <recommendedName>
        <fullName evidence="4">WD repeat-containing protein 54 beta-propeller domain-containing protein</fullName>
    </recommendedName>
</protein>
<keyword evidence="6" id="KW-1185">Reference proteome</keyword>
<dbReference type="SMART" id="SM00320">
    <property type="entry name" value="WD40"/>
    <property type="match status" value="2"/>
</dbReference>
<evidence type="ECO:0000256" key="1">
    <source>
        <dbReference type="ARBA" id="ARBA00022574"/>
    </source>
</evidence>
<dbReference type="Proteomes" id="UP000614601">
    <property type="component" value="Unassembled WGS sequence"/>
</dbReference>
<dbReference type="PANTHER" id="PTHR44006">
    <property type="entry name" value="U5 SMALL NUCLEAR RIBONUCLEOPROTEIN 40 KDA PROTEIN"/>
    <property type="match status" value="1"/>
</dbReference>
<dbReference type="EMBL" id="CAJFDH010000003">
    <property type="protein sequence ID" value="CAD5215528.1"/>
    <property type="molecule type" value="Genomic_DNA"/>
</dbReference>
<dbReference type="OrthoDB" id="756370at2759"/>
<dbReference type="InterPro" id="IPR036322">
    <property type="entry name" value="WD40_repeat_dom_sf"/>
</dbReference>
<gene>
    <name evidence="5" type="ORF">BOKJ2_LOCUS6138</name>
</gene>
<keyword evidence="2" id="KW-0677">Repeat</keyword>
<dbReference type="EMBL" id="CAJFCW020000003">
    <property type="protein sequence ID" value="CAG9104257.1"/>
    <property type="molecule type" value="Genomic_DNA"/>
</dbReference>
<dbReference type="Pfam" id="PF21031">
    <property type="entry name" value="WDR54"/>
    <property type="match status" value="1"/>
</dbReference>
<dbReference type="PROSITE" id="PS50294">
    <property type="entry name" value="WD_REPEATS_REGION"/>
    <property type="match status" value="1"/>
</dbReference>
<sequence>MDTEIAISGPIPPKNPYMFETDREMVVPLAPSFLPNNLSVHYHESKFTTYACYCSKNNVQLISWDIHMENLQMDSLPLKESGKEKPLTIMQCKICSPGNRLGPVLVVGTVTNVMILDVKPLKILASTPLVNGDEKQAHAAQTSHYMFGRGITCVDNMVLIGSFSGDILMFLCNGENSFNVKSCAPEHKAPIADIATCSYDSLTVSSDIEGLVVVWAKNMKTVLKRIKTNQQISVVNILRKQVFCGNFHGQVVVFSIQTGAQLAELNIHSRQITSIAVAPESAYILTASEDCYVRVWKLYSRHPDCYRIEYRYHDKTDNMPIVGAQFLNGRGNGYAITLFEYPKLPIFIIRKNPIEQGES</sequence>
<dbReference type="InterPro" id="IPR001680">
    <property type="entry name" value="WD40_rpt"/>
</dbReference>
<dbReference type="InterPro" id="IPR049546">
    <property type="entry name" value="WDR54_beta_prop"/>
</dbReference>
<dbReference type="InterPro" id="IPR015943">
    <property type="entry name" value="WD40/YVTN_repeat-like_dom_sf"/>
</dbReference>
<dbReference type="InterPro" id="IPR052234">
    <property type="entry name" value="U5_snRNP_Component"/>
</dbReference>
<evidence type="ECO:0000259" key="4">
    <source>
        <dbReference type="Pfam" id="PF21031"/>
    </source>
</evidence>
<dbReference type="Gene3D" id="2.130.10.10">
    <property type="entry name" value="YVTN repeat-like/Quinoprotein amine dehydrogenase"/>
    <property type="match status" value="1"/>
</dbReference>
<reference evidence="5" key="1">
    <citation type="submission" date="2020-09" db="EMBL/GenBank/DDBJ databases">
        <authorList>
            <person name="Kikuchi T."/>
        </authorList>
    </citation>
    <scope>NUCLEOTIDE SEQUENCE</scope>
    <source>
        <strain evidence="5">SH1</strain>
    </source>
</reference>
<proteinExistence type="predicted"/>
<dbReference type="SUPFAM" id="SSF50978">
    <property type="entry name" value="WD40 repeat-like"/>
    <property type="match status" value="1"/>
</dbReference>
<accession>A0A811KJK9</accession>
<dbReference type="GO" id="GO:0071013">
    <property type="term" value="C:catalytic step 2 spliceosome"/>
    <property type="evidence" value="ECO:0007669"/>
    <property type="project" value="TreeGrafter"/>
</dbReference>
<feature type="repeat" description="WD" evidence="3">
    <location>
        <begin position="265"/>
        <end position="298"/>
    </location>
</feature>
<dbReference type="GO" id="GO:0003723">
    <property type="term" value="F:RNA binding"/>
    <property type="evidence" value="ECO:0007669"/>
    <property type="project" value="TreeGrafter"/>
</dbReference>
<dbReference type="AlphaFoldDB" id="A0A811KJK9"/>
<organism evidence="5 6">
    <name type="scientific">Bursaphelenchus okinawaensis</name>
    <dbReference type="NCBI Taxonomy" id="465554"/>
    <lineage>
        <taxon>Eukaryota</taxon>
        <taxon>Metazoa</taxon>
        <taxon>Ecdysozoa</taxon>
        <taxon>Nematoda</taxon>
        <taxon>Chromadorea</taxon>
        <taxon>Rhabditida</taxon>
        <taxon>Tylenchina</taxon>
        <taxon>Tylenchomorpha</taxon>
        <taxon>Aphelenchoidea</taxon>
        <taxon>Aphelenchoididae</taxon>
        <taxon>Bursaphelenchus</taxon>
    </lineage>
</organism>
<evidence type="ECO:0000256" key="3">
    <source>
        <dbReference type="PROSITE-ProRule" id="PRU00221"/>
    </source>
</evidence>
<keyword evidence="1 3" id="KW-0853">WD repeat</keyword>
<dbReference type="PROSITE" id="PS50082">
    <property type="entry name" value="WD_REPEATS_2"/>
    <property type="match status" value="1"/>
</dbReference>
<name>A0A811KJK9_9BILA</name>
<comment type="caution">
    <text evidence="5">The sequence shown here is derived from an EMBL/GenBank/DDBJ whole genome shotgun (WGS) entry which is preliminary data.</text>
</comment>
<dbReference type="Proteomes" id="UP000783686">
    <property type="component" value="Unassembled WGS sequence"/>
</dbReference>
<evidence type="ECO:0000256" key="2">
    <source>
        <dbReference type="ARBA" id="ARBA00022737"/>
    </source>
</evidence>
<dbReference type="PANTHER" id="PTHR44006:SF1">
    <property type="entry name" value="U5 SMALL NUCLEAR RIBONUCLEOPROTEIN 40 KDA PROTEIN"/>
    <property type="match status" value="1"/>
</dbReference>